<evidence type="ECO:0000256" key="10">
    <source>
        <dbReference type="SAM" id="Phobius"/>
    </source>
</evidence>
<dbReference type="Pfam" id="PF06422">
    <property type="entry name" value="PDR_CDR"/>
    <property type="match status" value="1"/>
</dbReference>
<keyword evidence="7 10" id="KW-1133">Transmembrane helix</keyword>
<sequence length="1294" mass="143820">MPYSVDDEEWTYPPQNPMRLPKQTPTDDVDGIRRRSSMSSDRTIDVPDEESFNLEKSVRVLKKRRNTARIKPRSLGVGFRNLTVTGLGSSESYIPTVGSIFNPRVILEQVQKIRHPAVRRILSGFQGVVRPGEMLLVLGSPGSGCSTFLKCLVGQRKEYHSVDGDVCYDSMTLEEMQTRFRGDLQYCPEDDIHFPSISVHDTLSFAAAARTPRDRAGESKREYTEKIVNILASTFGLKHTLSTPVGDNMIRGVSGGEKKRVSIAETLSARGCIAAFDNSTRGLDSSTALEFIQALRTATDELQTTTIVSLYQAGESLYEYFNKVCVIYEGKMAYYGPASEAKQYFIDMGYQPANRQTTADFLVAVTDPKGRIPRPGISNQPRTADEFATYFRRSMHGQRNAGEVQLYMNFCVNNELLRNAYIQSATAEFSRHSQSGSPYLLNLAEQVAIVMRRRVQILRGNMLATFLLLFTFTFQAIVMGTVFLHTKAVTSGFFARGSALFFTVLFNAITSMAEIPALYSQRPIILRHQKGGLYRPFVEALALTLVDIPITAVITIVYSSIFYWLVGFQRSVSQFALFNLFTIGISVAMKAWFRGLSAAFASEAAAQSLAGISALILILYAGYTTPRPTMIGALRWLVYVNPLKYGFEALMTNEFHTLKAECSNLVPQGPGYHNVTLANQVCATVGALPGQSFVNGNRFTELSFEFKYSRLWMDFGIITAFFGGFLGALLIFTEYNTSMARDTPVVRWKRGAQVKRSDNNITTGGDDDEERGAAGASTTTYPPPPQMRRFKSSSKAPQQTDVFSWRGINYTVPIPGQTDRQLLSDVSGYVAPGKLTALMGESGAGKTTLLNVLAMRTADVGVVSGERLVNGQALPADFQSQSGYCQQMDTHVPTSTVREALLFSAKLRQPPSVPLAEKEAYVERCLEMCGLKEYADAAVGTLNMEHRKRTTIGVELAARPKLLLFLDEPTSGLDSQSAWAIVSFLRSLADSGQAILCTIHQPSAELFQVFDRLLLLKKGGKTVYFGDVGPNASTLIRYFEKNGARKCPPEANPAEYMLGVIGAGATASRSMDWHDVWVNSPEARALQRELEEIHKQGRSRKVSTELRTEFATPWFFQLRELIRRDAEAHWRDPTYIAAKMVLNSIGGLIVGITFLKSKNSQQGIQNKLFAIFMATVLSVPLSNQLQVQFINMRTVYEVRERPSRMYSWTALLMASILVELFWNVIGSFFLFVSWYWTIGFENGRAGYTYLMLGIVFPLYYGTLAQAAALMAPNAEIAGVLFSFLFSFVVTLQVD</sequence>
<keyword evidence="5" id="KW-0547">Nucleotide-binding</keyword>
<protein>
    <recommendedName>
        <fullName evidence="11">ABC transporter domain-containing protein</fullName>
    </recommendedName>
</protein>
<dbReference type="EMBL" id="JAACJL010000057">
    <property type="protein sequence ID" value="KAF4611873.1"/>
    <property type="molecule type" value="Genomic_DNA"/>
</dbReference>
<dbReference type="Proteomes" id="UP000521872">
    <property type="component" value="Unassembled WGS sequence"/>
</dbReference>
<keyword evidence="13" id="KW-1185">Reference proteome</keyword>
<gene>
    <name evidence="12" type="ORF">D9613_003579</name>
</gene>
<dbReference type="Gene3D" id="3.40.50.300">
    <property type="entry name" value="P-loop containing nucleotide triphosphate hydrolases"/>
    <property type="match status" value="2"/>
</dbReference>
<dbReference type="InterPro" id="IPR003593">
    <property type="entry name" value="AAA+_ATPase"/>
</dbReference>
<keyword evidence="3" id="KW-0813">Transport</keyword>
<feature type="transmembrane region" description="Helical" evidence="10">
    <location>
        <begin position="1167"/>
        <end position="1185"/>
    </location>
</feature>
<evidence type="ECO:0000256" key="6">
    <source>
        <dbReference type="ARBA" id="ARBA00022840"/>
    </source>
</evidence>
<dbReference type="CDD" id="cd03232">
    <property type="entry name" value="ABCG_PDR_domain2"/>
    <property type="match status" value="1"/>
</dbReference>
<reference evidence="12 13" key="1">
    <citation type="submission" date="2019-12" db="EMBL/GenBank/DDBJ databases">
        <authorList>
            <person name="Floudas D."/>
            <person name="Bentzer J."/>
            <person name="Ahren D."/>
            <person name="Johansson T."/>
            <person name="Persson P."/>
            <person name="Tunlid A."/>
        </authorList>
    </citation>
    <scope>NUCLEOTIDE SEQUENCE [LARGE SCALE GENOMIC DNA]</scope>
    <source>
        <strain evidence="12 13">CBS 102.39</strain>
    </source>
</reference>
<feature type="transmembrane region" description="Helical" evidence="10">
    <location>
        <begin position="1136"/>
        <end position="1155"/>
    </location>
</feature>
<dbReference type="Pfam" id="PF00005">
    <property type="entry name" value="ABC_tran"/>
    <property type="match status" value="2"/>
</dbReference>
<dbReference type="SUPFAM" id="SSF52540">
    <property type="entry name" value="P-loop containing nucleoside triphosphate hydrolases"/>
    <property type="match status" value="2"/>
</dbReference>
<dbReference type="Pfam" id="PF19055">
    <property type="entry name" value="ABC2_membrane_7"/>
    <property type="match status" value="1"/>
</dbReference>
<dbReference type="InterPro" id="IPR027417">
    <property type="entry name" value="P-loop_NTPase"/>
</dbReference>
<evidence type="ECO:0000313" key="12">
    <source>
        <dbReference type="EMBL" id="KAF4611873.1"/>
    </source>
</evidence>
<feature type="transmembrane region" description="Helical" evidence="10">
    <location>
        <begin position="498"/>
        <end position="519"/>
    </location>
</feature>
<comment type="similarity">
    <text evidence="2">Belongs to the ABC transporter superfamily. ABCG family. PDR (TC 3.A.1.205) subfamily.</text>
</comment>
<evidence type="ECO:0000313" key="13">
    <source>
        <dbReference type="Proteomes" id="UP000521872"/>
    </source>
</evidence>
<dbReference type="InterPro" id="IPR034003">
    <property type="entry name" value="ABCG_PDR_2"/>
</dbReference>
<dbReference type="CDD" id="cd03233">
    <property type="entry name" value="ABCG_PDR_domain1"/>
    <property type="match status" value="1"/>
</dbReference>
<feature type="transmembrane region" description="Helical" evidence="10">
    <location>
        <begin position="572"/>
        <end position="593"/>
    </location>
</feature>
<feature type="transmembrane region" description="Helical" evidence="10">
    <location>
        <begin position="540"/>
        <end position="566"/>
    </location>
</feature>
<dbReference type="GO" id="GO:0005524">
    <property type="term" value="F:ATP binding"/>
    <property type="evidence" value="ECO:0007669"/>
    <property type="project" value="UniProtKB-KW"/>
</dbReference>
<keyword evidence="8 10" id="KW-0472">Membrane</keyword>
<dbReference type="InterPro" id="IPR043926">
    <property type="entry name" value="ABCG_dom"/>
</dbReference>
<evidence type="ECO:0000259" key="11">
    <source>
        <dbReference type="PROSITE" id="PS50893"/>
    </source>
</evidence>
<proteinExistence type="inferred from homology"/>
<dbReference type="InterPro" id="IPR003439">
    <property type="entry name" value="ABC_transporter-like_ATP-bd"/>
</dbReference>
<feature type="transmembrane region" description="Helical" evidence="10">
    <location>
        <begin position="462"/>
        <end position="486"/>
    </location>
</feature>
<evidence type="ECO:0000256" key="3">
    <source>
        <dbReference type="ARBA" id="ARBA00022448"/>
    </source>
</evidence>
<name>A0A8H4QJ40_9AGAR</name>
<evidence type="ECO:0000256" key="4">
    <source>
        <dbReference type="ARBA" id="ARBA00022692"/>
    </source>
</evidence>
<evidence type="ECO:0000256" key="9">
    <source>
        <dbReference type="SAM" id="MobiDB-lite"/>
    </source>
</evidence>
<feature type="transmembrane region" description="Helical" evidence="10">
    <location>
        <begin position="711"/>
        <end position="732"/>
    </location>
</feature>
<feature type="region of interest" description="Disordered" evidence="9">
    <location>
        <begin position="1"/>
        <end position="44"/>
    </location>
</feature>
<feature type="transmembrane region" description="Helical" evidence="10">
    <location>
        <begin position="1206"/>
        <end position="1236"/>
    </location>
</feature>
<feature type="compositionally biased region" description="Acidic residues" evidence="9">
    <location>
        <begin position="1"/>
        <end position="10"/>
    </location>
</feature>
<dbReference type="Pfam" id="PF14510">
    <property type="entry name" value="ABC_trans_N"/>
    <property type="match status" value="1"/>
</dbReference>
<dbReference type="GO" id="GO:0016020">
    <property type="term" value="C:membrane"/>
    <property type="evidence" value="ECO:0007669"/>
    <property type="project" value="UniProtKB-SubCell"/>
</dbReference>
<evidence type="ECO:0000256" key="2">
    <source>
        <dbReference type="ARBA" id="ARBA00006012"/>
    </source>
</evidence>
<evidence type="ECO:0000256" key="7">
    <source>
        <dbReference type="ARBA" id="ARBA00022989"/>
    </source>
</evidence>
<dbReference type="InterPro" id="IPR010929">
    <property type="entry name" value="PDR_CDR_ABC"/>
</dbReference>
<feature type="region of interest" description="Disordered" evidence="9">
    <location>
        <begin position="757"/>
        <end position="798"/>
    </location>
</feature>
<evidence type="ECO:0000256" key="8">
    <source>
        <dbReference type="ARBA" id="ARBA00023136"/>
    </source>
</evidence>
<evidence type="ECO:0000256" key="1">
    <source>
        <dbReference type="ARBA" id="ARBA00004141"/>
    </source>
</evidence>
<accession>A0A8H4QJ40</accession>
<dbReference type="InterPro" id="IPR029481">
    <property type="entry name" value="ABC_trans_N"/>
</dbReference>
<dbReference type="Pfam" id="PF01061">
    <property type="entry name" value="ABC2_membrane"/>
    <property type="match status" value="2"/>
</dbReference>
<keyword evidence="4 10" id="KW-0812">Transmembrane</keyword>
<feature type="transmembrane region" description="Helical" evidence="10">
    <location>
        <begin position="605"/>
        <end position="623"/>
    </location>
</feature>
<dbReference type="SMART" id="SM00382">
    <property type="entry name" value="AAA"/>
    <property type="match status" value="2"/>
</dbReference>
<dbReference type="PANTHER" id="PTHR19241">
    <property type="entry name" value="ATP-BINDING CASSETTE TRANSPORTER"/>
    <property type="match status" value="1"/>
</dbReference>
<comment type="subcellular location">
    <subcellularLocation>
        <location evidence="1">Membrane</location>
        <topology evidence="1">Multi-pass membrane protein</topology>
    </subcellularLocation>
</comment>
<feature type="transmembrane region" description="Helical" evidence="10">
    <location>
        <begin position="1248"/>
        <end position="1269"/>
    </location>
</feature>
<dbReference type="FunFam" id="3.40.50.300:FF:000054">
    <property type="entry name" value="ABC multidrug transporter atrF"/>
    <property type="match status" value="1"/>
</dbReference>
<feature type="transmembrane region" description="Helical" evidence="10">
    <location>
        <begin position="1276"/>
        <end position="1293"/>
    </location>
</feature>
<dbReference type="InterPro" id="IPR034001">
    <property type="entry name" value="ABCG_PDR_1"/>
</dbReference>
<dbReference type="GO" id="GO:0016887">
    <property type="term" value="F:ATP hydrolysis activity"/>
    <property type="evidence" value="ECO:0007669"/>
    <property type="project" value="InterPro"/>
</dbReference>
<dbReference type="PROSITE" id="PS50893">
    <property type="entry name" value="ABC_TRANSPORTER_2"/>
    <property type="match status" value="2"/>
</dbReference>
<keyword evidence="6" id="KW-0067">ATP-binding</keyword>
<comment type="caution">
    <text evidence="12">The sequence shown here is derived from an EMBL/GenBank/DDBJ whole genome shotgun (WGS) entry which is preliminary data.</text>
</comment>
<feature type="domain" description="ABC transporter" evidence="11">
    <location>
        <begin position="105"/>
        <end position="354"/>
    </location>
</feature>
<dbReference type="PROSITE" id="PS00211">
    <property type="entry name" value="ABC_TRANSPORTER_1"/>
    <property type="match status" value="1"/>
</dbReference>
<evidence type="ECO:0000256" key="5">
    <source>
        <dbReference type="ARBA" id="ARBA00022741"/>
    </source>
</evidence>
<dbReference type="GO" id="GO:0140359">
    <property type="term" value="F:ABC-type transporter activity"/>
    <property type="evidence" value="ECO:0007669"/>
    <property type="project" value="InterPro"/>
</dbReference>
<organism evidence="12 13">
    <name type="scientific">Agrocybe pediades</name>
    <dbReference type="NCBI Taxonomy" id="84607"/>
    <lineage>
        <taxon>Eukaryota</taxon>
        <taxon>Fungi</taxon>
        <taxon>Dikarya</taxon>
        <taxon>Basidiomycota</taxon>
        <taxon>Agaricomycotina</taxon>
        <taxon>Agaricomycetes</taxon>
        <taxon>Agaricomycetidae</taxon>
        <taxon>Agaricales</taxon>
        <taxon>Agaricineae</taxon>
        <taxon>Strophariaceae</taxon>
        <taxon>Agrocybe</taxon>
    </lineage>
</organism>
<dbReference type="InterPro" id="IPR017871">
    <property type="entry name" value="ABC_transporter-like_CS"/>
</dbReference>
<dbReference type="InterPro" id="IPR013525">
    <property type="entry name" value="ABC2_TM"/>
</dbReference>
<feature type="domain" description="ABC transporter" evidence="11">
    <location>
        <begin position="803"/>
        <end position="1043"/>
    </location>
</feature>